<dbReference type="EMBL" id="LAZR01043294">
    <property type="protein sequence ID" value="KKL07436.1"/>
    <property type="molecule type" value="Genomic_DNA"/>
</dbReference>
<evidence type="ECO:0000259" key="2">
    <source>
        <dbReference type="Pfam" id="PF01370"/>
    </source>
</evidence>
<evidence type="ECO:0000256" key="1">
    <source>
        <dbReference type="ARBA" id="ARBA00023027"/>
    </source>
</evidence>
<gene>
    <name evidence="3" type="ORF">LCGC14_2586030</name>
</gene>
<dbReference type="InterPro" id="IPR001509">
    <property type="entry name" value="Epimerase_deHydtase"/>
</dbReference>
<dbReference type="InterPro" id="IPR036291">
    <property type="entry name" value="NAD(P)-bd_dom_sf"/>
</dbReference>
<evidence type="ECO:0000313" key="3">
    <source>
        <dbReference type="EMBL" id="KKL07436.1"/>
    </source>
</evidence>
<reference evidence="3" key="1">
    <citation type="journal article" date="2015" name="Nature">
        <title>Complex archaea that bridge the gap between prokaryotes and eukaryotes.</title>
        <authorList>
            <person name="Spang A."/>
            <person name="Saw J.H."/>
            <person name="Jorgensen S.L."/>
            <person name="Zaremba-Niedzwiedzka K."/>
            <person name="Martijn J."/>
            <person name="Lind A.E."/>
            <person name="van Eijk R."/>
            <person name="Schleper C."/>
            <person name="Guy L."/>
            <person name="Ettema T.J."/>
        </authorList>
    </citation>
    <scope>NUCLEOTIDE SEQUENCE</scope>
</reference>
<comment type="caution">
    <text evidence="3">The sequence shown here is derived from an EMBL/GenBank/DDBJ whole genome shotgun (WGS) entry which is preliminary data.</text>
</comment>
<dbReference type="Gene3D" id="3.90.25.10">
    <property type="entry name" value="UDP-galactose 4-epimerase, domain 1"/>
    <property type="match status" value="1"/>
</dbReference>
<organism evidence="3">
    <name type="scientific">marine sediment metagenome</name>
    <dbReference type="NCBI Taxonomy" id="412755"/>
    <lineage>
        <taxon>unclassified sequences</taxon>
        <taxon>metagenomes</taxon>
        <taxon>ecological metagenomes</taxon>
    </lineage>
</organism>
<dbReference type="Gene3D" id="3.40.50.720">
    <property type="entry name" value="NAD(P)-binding Rossmann-like Domain"/>
    <property type="match status" value="1"/>
</dbReference>
<keyword evidence="1" id="KW-0520">NAD</keyword>
<dbReference type="AlphaFoldDB" id="A0A0F9CP44"/>
<feature type="domain" description="NAD-dependent epimerase/dehydratase" evidence="2">
    <location>
        <begin position="42"/>
        <end position="119"/>
    </location>
</feature>
<name>A0A0F9CP44_9ZZZZ</name>
<proteinExistence type="predicted"/>
<sequence length="131" mass="15095">MPEGRFGGGYPSKFKPVYKTFASRDQKMVLLRKDSHKFSSVRRIKKIFFSSSACIYPERNQLDPNNSKLSEDSAYPANPDSEYGWEKLFSERLYQTYNRIYGLKAHIARFHNTFGPEGTWEGGKEKAPTAL</sequence>
<dbReference type="Pfam" id="PF01370">
    <property type="entry name" value="Epimerase"/>
    <property type="match status" value="1"/>
</dbReference>
<dbReference type="PANTHER" id="PTHR43574">
    <property type="entry name" value="EPIMERASE-RELATED"/>
    <property type="match status" value="1"/>
</dbReference>
<dbReference type="SUPFAM" id="SSF51735">
    <property type="entry name" value="NAD(P)-binding Rossmann-fold domains"/>
    <property type="match status" value="1"/>
</dbReference>
<accession>A0A0F9CP44</accession>
<feature type="non-terminal residue" evidence="3">
    <location>
        <position position="131"/>
    </location>
</feature>
<protein>
    <recommendedName>
        <fullName evidence="2">NAD-dependent epimerase/dehydratase domain-containing protein</fullName>
    </recommendedName>
</protein>